<evidence type="ECO:0000313" key="1">
    <source>
        <dbReference type="EMBL" id="ATY84193.1"/>
    </source>
</evidence>
<dbReference type="InterPro" id="IPR008307">
    <property type="entry name" value="UCP018957"/>
</dbReference>
<dbReference type="AlphaFoldDB" id="A0A2K8N428"/>
<proteinExistence type="predicted"/>
<accession>A0A2K8N428</accession>
<gene>
    <name evidence="1" type="ORF">CVV65_03870</name>
</gene>
<name>A0A2K8N428_9BACL</name>
<dbReference type="EMBL" id="CP024955">
    <property type="protein sequence ID" value="ATY84193.1"/>
    <property type="molecule type" value="Genomic_DNA"/>
</dbReference>
<dbReference type="RefSeq" id="WP_100667021.1">
    <property type="nucleotide sequence ID" value="NZ_CP024955.1"/>
</dbReference>
<protein>
    <recommendedName>
        <fullName evidence="3">DUF1802 domain-containing protein</fullName>
    </recommendedName>
</protein>
<dbReference type="Proteomes" id="UP000231932">
    <property type="component" value="Chromosome"/>
</dbReference>
<dbReference type="Pfam" id="PF08819">
    <property type="entry name" value="DUF1802"/>
    <property type="match status" value="1"/>
</dbReference>
<dbReference type="PIRSF" id="PIRSF018957">
    <property type="entry name" value="UCP018957"/>
    <property type="match status" value="1"/>
</dbReference>
<reference evidence="2" key="1">
    <citation type="submission" date="2017-11" db="EMBL/GenBank/DDBJ databases">
        <title>Complete Genome Sequence of Kyrpidia sp. Strain EA-1, a thermophilic, hydrogen-oxidizing Bacterium, isolated from the Azores.</title>
        <authorList>
            <person name="Reiner J.E."/>
            <person name="Lapp C.J."/>
            <person name="Bunk B."/>
            <person name="Gescher J."/>
        </authorList>
    </citation>
    <scope>NUCLEOTIDE SEQUENCE [LARGE SCALE GENOMIC DNA]</scope>
    <source>
        <strain evidence="2">EA-1</strain>
    </source>
</reference>
<evidence type="ECO:0000313" key="2">
    <source>
        <dbReference type="Proteomes" id="UP000231932"/>
    </source>
</evidence>
<keyword evidence="2" id="KW-1185">Reference proteome</keyword>
<dbReference type="OrthoDB" id="9808776at2"/>
<evidence type="ECO:0008006" key="3">
    <source>
        <dbReference type="Google" id="ProtNLM"/>
    </source>
</evidence>
<dbReference type="InterPro" id="IPR014923">
    <property type="entry name" value="DUF1802"/>
</dbReference>
<sequence length="214" mass="24668">MLKVKEYTPISSSDGVMHRDAGVADGLALKEWAVAIRALDAGDQILLLRKGGIVEETKDFRVRGTSFFLYPTYEHQKKELVKPGWHRQLEETLRDREVPPTEVEITHAARVVEDIELQDEAALANLVDLHIWTEDYASQRLHWRPYKPLHVLAVRVYRLDEPRILPVRETYLGCTSWIRLEDQVSSRGVPVLGDQEFRERLEAVHRRVGWAGTP</sequence>
<organism evidence="1 2">
    <name type="scientific">Kyrpidia spormannii</name>
    <dbReference type="NCBI Taxonomy" id="2055160"/>
    <lineage>
        <taxon>Bacteria</taxon>
        <taxon>Bacillati</taxon>
        <taxon>Bacillota</taxon>
        <taxon>Bacilli</taxon>
        <taxon>Bacillales</taxon>
        <taxon>Alicyclobacillaceae</taxon>
        <taxon>Kyrpidia</taxon>
    </lineage>
</organism>
<dbReference type="KEGG" id="kyr:CVV65_03870"/>